<evidence type="ECO:0000313" key="2">
    <source>
        <dbReference type="Proteomes" id="UP000011096"/>
    </source>
</evidence>
<reference evidence="1 2" key="1">
    <citation type="submission" date="2012-08" db="EMBL/GenBank/DDBJ databases">
        <authorList>
            <person name="Gan P.H.P."/>
            <person name="Ikeda K."/>
            <person name="Irieda H."/>
            <person name="Narusaka M."/>
            <person name="O'Connell R.J."/>
            <person name="Narusaka Y."/>
            <person name="Takano Y."/>
            <person name="Kubo Y."/>
            <person name="Shirasu K."/>
        </authorList>
    </citation>
    <scope>NUCLEOTIDE SEQUENCE [LARGE SCALE GENOMIC DNA]</scope>
    <source>
        <strain evidence="1 2">Nara gc5</strain>
    </source>
</reference>
<dbReference type="RefSeq" id="XP_066009573.1">
    <property type="nucleotide sequence ID" value="XM_066151216.1"/>
</dbReference>
<accession>A0A7J6JHX1</accession>
<sequence>MRNGLHQHALAHLVARDRPFALGQGPASPAASRQAVERSTACLSGSSAIVRNPTCTAHHEFASAADSVTNADVVARRAAVRNRAPKSQPDLAEPTVDGFQRTYIGIVLSSDDDGAMMAQSLFCRRQ</sequence>
<dbReference type="InParanoid" id="A0A7J6JHX1"/>
<dbReference type="OrthoDB" id="10304344at2759"/>
<name>A0A7J6JHX1_COLFN</name>
<dbReference type="GeneID" id="90979723"/>
<organism evidence="1 2">
    <name type="scientific">Colletotrichum fructicola (strain Nara gc5)</name>
    <name type="common">Anthracnose fungus</name>
    <name type="synonym">Colletotrichum gloeosporioides (strain Nara gc5)</name>
    <dbReference type="NCBI Taxonomy" id="1213859"/>
    <lineage>
        <taxon>Eukaryota</taxon>
        <taxon>Fungi</taxon>
        <taxon>Dikarya</taxon>
        <taxon>Ascomycota</taxon>
        <taxon>Pezizomycotina</taxon>
        <taxon>Sordariomycetes</taxon>
        <taxon>Hypocreomycetidae</taxon>
        <taxon>Glomerellales</taxon>
        <taxon>Glomerellaceae</taxon>
        <taxon>Colletotrichum</taxon>
        <taxon>Colletotrichum gloeosporioides species complex</taxon>
    </lineage>
</organism>
<gene>
    <name evidence="1" type="ORF">CGGC5_v003992</name>
</gene>
<comment type="caution">
    <text evidence="1">The sequence shown here is derived from an EMBL/GenBank/DDBJ whole genome shotgun (WGS) entry which is preliminary data.</text>
</comment>
<reference evidence="1 2" key="2">
    <citation type="submission" date="2020-04" db="EMBL/GenBank/DDBJ databases">
        <title>Genome sequencing and assembly of multiple isolates from the Colletotrichum gloeosporioides species complex.</title>
        <authorList>
            <person name="Gan P."/>
            <person name="Shirasu K."/>
        </authorList>
    </citation>
    <scope>NUCLEOTIDE SEQUENCE [LARGE SCALE GENOMIC DNA]</scope>
    <source>
        <strain evidence="1 2">Nara gc5</strain>
    </source>
</reference>
<proteinExistence type="predicted"/>
<evidence type="ECO:0000313" key="1">
    <source>
        <dbReference type="EMBL" id="KAF4489928.1"/>
    </source>
</evidence>
<dbReference type="Proteomes" id="UP000011096">
    <property type="component" value="Unassembled WGS sequence"/>
</dbReference>
<dbReference type="AlphaFoldDB" id="A0A7J6JHX1"/>
<dbReference type="EMBL" id="ANPB02000002">
    <property type="protein sequence ID" value="KAF4489928.1"/>
    <property type="molecule type" value="Genomic_DNA"/>
</dbReference>
<protein>
    <submittedName>
        <fullName evidence="1">Uncharacterized protein</fullName>
    </submittedName>
</protein>
<keyword evidence="2" id="KW-1185">Reference proteome</keyword>